<reference evidence="2 3" key="1">
    <citation type="submission" date="2019-05" db="EMBL/GenBank/DDBJ databases">
        <title>Another draft genome of Portunus trituberculatus and its Hox gene families provides insights of decapod evolution.</title>
        <authorList>
            <person name="Jeong J.-H."/>
            <person name="Song I."/>
            <person name="Kim S."/>
            <person name="Choi T."/>
            <person name="Kim D."/>
            <person name="Ryu S."/>
            <person name="Kim W."/>
        </authorList>
    </citation>
    <scope>NUCLEOTIDE SEQUENCE [LARGE SCALE GENOMIC DNA]</scope>
    <source>
        <tissue evidence="2">Muscle</tissue>
    </source>
</reference>
<comment type="caution">
    <text evidence="2">The sequence shown here is derived from an EMBL/GenBank/DDBJ whole genome shotgun (WGS) entry which is preliminary data.</text>
</comment>
<feature type="compositionally biased region" description="Low complexity" evidence="1">
    <location>
        <begin position="216"/>
        <end position="226"/>
    </location>
</feature>
<protein>
    <submittedName>
        <fullName evidence="2">Uncharacterized protein</fullName>
    </submittedName>
</protein>
<gene>
    <name evidence="2" type="ORF">E2C01_010644</name>
</gene>
<evidence type="ECO:0000313" key="2">
    <source>
        <dbReference type="EMBL" id="MPC17779.1"/>
    </source>
</evidence>
<proteinExistence type="predicted"/>
<accession>A0A5B7D900</accession>
<name>A0A5B7D900_PORTR</name>
<dbReference type="AlphaFoldDB" id="A0A5B7D900"/>
<evidence type="ECO:0000313" key="3">
    <source>
        <dbReference type="Proteomes" id="UP000324222"/>
    </source>
</evidence>
<keyword evidence="3" id="KW-1185">Reference proteome</keyword>
<dbReference type="EMBL" id="VSRR010000621">
    <property type="protein sequence ID" value="MPC17779.1"/>
    <property type="molecule type" value="Genomic_DNA"/>
</dbReference>
<evidence type="ECO:0000256" key="1">
    <source>
        <dbReference type="SAM" id="MobiDB-lite"/>
    </source>
</evidence>
<sequence length="271" mass="30302">MDGIVSSPKGAALKVLVQFDNMVTSSYFRLAQTLEQQYVARYEGAVFRTKFWTCTRRHDCQHCLKKESNQKRCRCTAVEESAEMPEILEKLVSVPSTIWRCKHVGHWSCKDGVECCGVGPTQRTNIKEGIAKRRRVHERARHPSQFHAGEAVALKVERQRARWDPEEIAMMADYEAANLRASNINLKIQQDVLPYRTIEGIEGARQSEPYKAWVRSAAGPSSPPSALDLRGPATSPPIPPTGRSIDHPDVTPMGPVSGSPQPPPLHVEKQK</sequence>
<organism evidence="2 3">
    <name type="scientific">Portunus trituberculatus</name>
    <name type="common">Swimming crab</name>
    <name type="synonym">Neptunus trituberculatus</name>
    <dbReference type="NCBI Taxonomy" id="210409"/>
    <lineage>
        <taxon>Eukaryota</taxon>
        <taxon>Metazoa</taxon>
        <taxon>Ecdysozoa</taxon>
        <taxon>Arthropoda</taxon>
        <taxon>Crustacea</taxon>
        <taxon>Multicrustacea</taxon>
        <taxon>Malacostraca</taxon>
        <taxon>Eumalacostraca</taxon>
        <taxon>Eucarida</taxon>
        <taxon>Decapoda</taxon>
        <taxon>Pleocyemata</taxon>
        <taxon>Brachyura</taxon>
        <taxon>Eubrachyura</taxon>
        <taxon>Portunoidea</taxon>
        <taxon>Portunidae</taxon>
        <taxon>Portuninae</taxon>
        <taxon>Portunus</taxon>
    </lineage>
</organism>
<dbReference type="Proteomes" id="UP000324222">
    <property type="component" value="Unassembled WGS sequence"/>
</dbReference>
<feature type="region of interest" description="Disordered" evidence="1">
    <location>
        <begin position="214"/>
        <end position="271"/>
    </location>
</feature>